<sequence>MVSQTIPLPNIRKMFVPDPGYEIAEADLSGAEAQVVAWEAGDENLKAAFRAGVNIHIKNARDVFPEVVRGWSDEAIKATSYPGGIYYTCKRCVHATHNGGTPNGLAHQIGIPVNDASNFQRIWFGLHPGILSYKGRVNDQLMGLWEWPDGVRRSRVVYNAFGYRIHFFDRIKALLPKGLAWIPQSTVGITTVIGATKLHKTIDWVEILLQCHDSLVFQYPIAMSTTMNLAKIKAALEVEVPFDDPLTIPWGLKTSRVSWGDCSTRVW</sequence>
<proteinExistence type="predicted"/>
<dbReference type="SMART" id="SM00482">
    <property type="entry name" value="POLAc"/>
    <property type="match status" value="1"/>
</dbReference>
<organism evidence="2">
    <name type="scientific">marine sediment metagenome</name>
    <dbReference type="NCBI Taxonomy" id="412755"/>
    <lineage>
        <taxon>unclassified sequences</taxon>
        <taxon>metagenomes</taxon>
        <taxon>ecological metagenomes</taxon>
    </lineage>
</organism>
<dbReference type="AlphaFoldDB" id="A0A0F9FNS0"/>
<name>A0A0F9FNS0_9ZZZZ</name>
<dbReference type="GO" id="GO:0006261">
    <property type="term" value="P:DNA-templated DNA replication"/>
    <property type="evidence" value="ECO:0007669"/>
    <property type="project" value="InterPro"/>
</dbReference>
<dbReference type="Pfam" id="PF00476">
    <property type="entry name" value="DNA_pol_A"/>
    <property type="match status" value="1"/>
</dbReference>
<dbReference type="InterPro" id="IPR001098">
    <property type="entry name" value="DNA-dir_DNA_pol_A_palm_dom"/>
</dbReference>
<dbReference type="GO" id="GO:0003677">
    <property type="term" value="F:DNA binding"/>
    <property type="evidence" value="ECO:0007669"/>
    <property type="project" value="InterPro"/>
</dbReference>
<protein>
    <recommendedName>
        <fullName evidence="1">DNA-directed DNA polymerase family A palm domain-containing protein</fullName>
    </recommendedName>
</protein>
<dbReference type="Gene3D" id="3.30.70.370">
    <property type="match status" value="1"/>
</dbReference>
<reference evidence="2" key="1">
    <citation type="journal article" date="2015" name="Nature">
        <title>Complex archaea that bridge the gap between prokaryotes and eukaryotes.</title>
        <authorList>
            <person name="Spang A."/>
            <person name="Saw J.H."/>
            <person name="Jorgensen S.L."/>
            <person name="Zaremba-Niedzwiedzka K."/>
            <person name="Martijn J."/>
            <person name="Lind A.E."/>
            <person name="van Eijk R."/>
            <person name="Schleper C."/>
            <person name="Guy L."/>
            <person name="Ettema T.J."/>
        </authorList>
    </citation>
    <scope>NUCLEOTIDE SEQUENCE</scope>
</reference>
<dbReference type="SUPFAM" id="SSF56672">
    <property type="entry name" value="DNA/RNA polymerases"/>
    <property type="match status" value="1"/>
</dbReference>
<evidence type="ECO:0000313" key="2">
    <source>
        <dbReference type="EMBL" id="KKL87888.1"/>
    </source>
</evidence>
<dbReference type="GO" id="GO:0003887">
    <property type="term" value="F:DNA-directed DNA polymerase activity"/>
    <property type="evidence" value="ECO:0007669"/>
    <property type="project" value="InterPro"/>
</dbReference>
<evidence type="ECO:0000259" key="1">
    <source>
        <dbReference type="SMART" id="SM00482"/>
    </source>
</evidence>
<accession>A0A0F9FNS0</accession>
<dbReference type="InterPro" id="IPR002298">
    <property type="entry name" value="DNA_polymerase_A"/>
</dbReference>
<feature type="domain" description="DNA-directed DNA polymerase family A palm" evidence="1">
    <location>
        <begin position="11"/>
        <end position="223"/>
    </location>
</feature>
<dbReference type="Gene3D" id="1.10.150.20">
    <property type="entry name" value="5' to 3' exonuclease, C-terminal subdomain"/>
    <property type="match status" value="1"/>
</dbReference>
<dbReference type="EMBL" id="LAZR01020715">
    <property type="protein sequence ID" value="KKL87888.1"/>
    <property type="molecule type" value="Genomic_DNA"/>
</dbReference>
<gene>
    <name evidence="2" type="ORF">LCGC14_1930220</name>
</gene>
<dbReference type="InterPro" id="IPR043502">
    <property type="entry name" value="DNA/RNA_pol_sf"/>
</dbReference>
<dbReference type="PRINTS" id="PR00868">
    <property type="entry name" value="DNAPOLI"/>
</dbReference>
<comment type="caution">
    <text evidence="2">The sequence shown here is derived from an EMBL/GenBank/DDBJ whole genome shotgun (WGS) entry which is preliminary data.</text>
</comment>